<gene>
    <name evidence="1" type="ORF">FLL45_01445</name>
</gene>
<protein>
    <submittedName>
        <fullName evidence="1">Uncharacterized protein</fullName>
    </submittedName>
</protein>
<evidence type="ECO:0000313" key="2">
    <source>
        <dbReference type="Proteomes" id="UP000317839"/>
    </source>
</evidence>
<keyword evidence="2" id="KW-1185">Reference proteome</keyword>
<dbReference type="AlphaFoldDB" id="A0A545THL9"/>
<name>A0A545THL9_9GAMM</name>
<comment type="caution">
    <text evidence="1">The sequence shown here is derived from an EMBL/GenBank/DDBJ whole genome shotgun (WGS) entry which is preliminary data.</text>
</comment>
<dbReference type="EMBL" id="VIKR01000001">
    <property type="protein sequence ID" value="TQV76651.1"/>
    <property type="molecule type" value="Genomic_DNA"/>
</dbReference>
<reference evidence="1 2" key="1">
    <citation type="submission" date="2019-06" db="EMBL/GenBank/DDBJ databases">
        <title>Draft genome of Aliikangiella marina GYP-15.</title>
        <authorList>
            <person name="Wang G."/>
        </authorList>
    </citation>
    <scope>NUCLEOTIDE SEQUENCE [LARGE SCALE GENOMIC DNA]</scope>
    <source>
        <strain evidence="1 2">GYP-15</strain>
    </source>
</reference>
<organism evidence="1 2">
    <name type="scientific">Aliikangiella marina</name>
    <dbReference type="NCBI Taxonomy" id="1712262"/>
    <lineage>
        <taxon>Bacteria</taxon>
        <taxon>Pseudomonadati</taxon>
        <taxon>Pseudomonadota</taxon>
        <taxon>Gammaproteobacteria</taxon>
        <taxon>Oceanospirillales</taxon>
        <taxon>Pleioneaceae</taxon>
        <taxon>Aliikangiella</taxon>
    </lineage>
</organism>
<sequence>MKTLAQLQADFEALKKIADDANGELSACKKLILDNLQVIESLKRQTFGVRNFDRLRVDRKENRIWDQVALLDFVNEERPPIDEFPFDIVFKEKLKDSKALAESKPEVWARLLPFLTKKPANPSVSLTPEKKQ</sequence>
<dbReference type="Proteomes" id="UP000317839">
    <property type="component" value="Unassembled WGS sequence"/>
</dbReference>
<evidence type="ECO:0000313" key="1">
    <source>
        <dbReference type="EMBL" id="TQV76651.1"/>
    </source>
</evidence>
<accession>A0A545THL9</accession>
<proteinExistence type="predicted"/>
<dbReference type="RefSeq" id="WP_142888011.1">
    <property type="nucleotide sequence ID" value="NZ_VIKR01000001.1"/>
</dbReference>